<reference evidence="1" key="2">
    <citation type="journal article" date="2023" name="IMA Fungus">
        <title>Comparative genomic study of the Penicillium genus elucidates a diverse pangenome and 15 lateral gene transfer events.</title>
        <authorList>
            <person name="Petersen C."/>
            <person name="Sorensen T."/>
            <person name="Nielsen M.R."/>
            <person name="Sondergaard T.E."/>
            <person name="Sorensen J.L."/>
            <person name="Fitzpatrick D.A."/>
            <person name="Frisvad J.C."/>
            <person name="Nielsen K.L."/>
        </authorList>
    </citation>
    <scope>NUCLEOTIDE SEQUENCE</scope>
    <source>
        <strain evidence="1">IBT 22155</strain>
    </source>
</reference>
<dbReference type="EMBL" id="JAPQKL010000005">
    <property type="protein sequence ID" value="KAJ5131475.1"/>
    <property type="molecule type" value="Genomic_DNA"/>
</dbReference>
<evidence type="ECO:0000313" key="1">
    <source>
        <dbReference type="EMBL" id="KAJ5131475.1"/>
    </source>
</evidence>
<keyword evidence="2" id="KW-1185">Reference proteome</keyword>
<dbReference type="OrthoDB" id="5228066at2759"/>
<dbReference type="AlphaFoldDB" id="A0A9W9GWS0"/>
<sequence length="123" mass="13268">MLRKIKVSKSATEEEILDECKKQASHTFAIQLVGHDSCKLIRGPTVEVVFQTSPPTDTVAVVVDISSAGGAIKIGEASNNNLGVTAVGMVGTEDADSLVIMPWESGWWYYTIGVITVRYIVKV</sequence>
<organism evidence="1 2">
    <name type="scientific">Penicillium bovifimosum</name>
    <dbReference type="NCBI Taxonomy" id="126998"/>
    <lineage>
        <taxon>Eukaryota</taxon>
        <taxon>Fungi</taxon>
        <taxon>Dikarya</taxon>
        <taxon>Ascomycota</taxon>
        <taxon>Pezizomycotina</taxon>
        <taxon>Eurotiomycetes</taxon>
        <taxon>Eurotiomycetidae</taxon>
        <taxon>Eurotiales</taxon>
        <taxon>Aspergillaceae</taxon>
        <taxon>Penicillium</taxon>
    </lineage>
</organism>
<dbReference type="RefSeq" id="XP_056521854.1">
    <property type="nucleotide sequence ID" value="XM_056668258.1"/>
</dbReference>
<reference evidence="1" key="1">
    <citation type="submission" date="2022-11" db="EMBL/GenBank/DDBJ databases">
        <authorList>
            <person name="Petersen C."/>
        </authorList>
    </citation>
    <scope>NUCLEOTIDE SEQUENCE</scope>
    <source>
        <strain evidence="1">IBT 22155</strain>
    </source>
</reference>
<proteinExistence type="predicted"/>
<protein>
    <submittedName>
        <fullName evidence="1">Uncharacterized protein</fullName>
    </submittedName>
</protein>
<dbReference type="GeneID" id="81407428"/>
<dbReference type="Proteomes" id="UP001149079">
    <property type="component" value="Unassembled WGS sequence"/>
</dbReference>
<evidence type="ECO:0000313" key="2">
    <source>
        <dbReference type="Proteomes" id="UP001149079"/>
    </source>
</evidence>
<gene>
    <name evidence="1" type="ORF">N7515_007514</name>
</gene>
<comment type="caution">
    <text evidence="1">The sequence shown here is derived from an EMBL/GenBank/DDBJ whole genome shotgun (WGS) entry which is preliminary data.</text>
</comment>
<accession>A0A9W9GWS0</accession>
<name>A0A9W9GWS0_9EURO</name>